<dbReference type="PANTHER" id="PTHR47447:SF17">
    <property type="entry name" value="OS12G0638900 PROTEIN"/>
    <property type="match status" value="1"/>
</dbReference>
<evidence type="ECO:0000256" key="1">
    <source>
        <dbReference type="ARBA" id="ARBA00022737"/>
    </source>
</evidence>
<dbReference type="InterPro" id="IPR002885">
    <property type="entry name" value="PPR_rpt"/>
</dbReference>
<dbReference type="PANTHER" id="PTHR47447">
    <property type="entry name" value="OS03G0856100 PROTEIN"/>
    <property type="match status" value="1"/>
</dbReference>
<proteinExistence type="predicted"/>
<dbReference type="PROSITE" id="PS51375">
    <property type="entry name" value="PPR"/>
    <property type="match status" value="1"/>
</dbReference>
<accession>F0X2L3</accession>
<organism evidence="3">
    <name type="scientific">Albugo laibachii Nc14</name>
    <dbReference type="NCBI Taxonomy" id="890382"/>
    <lineage>
        <taxon>Eukaryota</taxon>
        <taxon>Sar</taxon>
        <taxon>Stramenopiles</taxon>
        <taxon>Oomycota</taxon>
        <taxon>Peronosporomycetes</taxon>
        <taxon>Albuginales</taxon>
        <taxon>Albuginaceae</taxon>
        <taxon>Albugo</taxon>
    </lineage>
</organism>
<dbReference type="Gene3D" id="1.25.40.10">
    <property type="entry name" value="Tetratricopeptide repeat domain"/>
    <property type="match status" value="1"/>
</dbReference>
<evidence type="ECO:0000313" key="3">
    <source>
        <dbReference type="EMBL" id="CCA28125.1"/>
    </source>
</evidence>
<dbReference type="AlphaFoldDB" id="F0X2L3"/>
<dbReference type="NCBIfam" id="TIGR00756">
    <property type="entry name" value="PPR"/>
    <property type="match status" value="1"/>
</dbReference>
<gene>
    <name evidence="3" type="primary">AlNc14C1239G12845</name>
    <name evidence="3" type="ORF">ALNC14_142690</name>
</gene>
<reference evidence="3" key="1">
    <citation type="journal article" date="2011" name="PLoS Biol.">
        <title>Gene gain and loss during evolution of obligate parasitism in the white rust pathogen of Arabidopsis thaliana.</title>
        <authorList>
            <person name="Kemen E."/>
            <person name="Gardiner A."/>
            <person name="Schultz-Larsen T."/>
            <person name="Kemen A.C."/>
            <person name="Balmuth A.L."/>
            <person name="Robert-Seilaniantz A."/>
            <person name="Bailey K."/>
            <person name="Holub E."/>
            <person name="Studholme D.J."/>
            <person name="Maclean D."/>
            <person name="Jones J.D."/>
        </authorList>
    </citation>
    <scope>NUCLEOTIDE SEQUENCE</scope>
</reference>
<reference evidence="3" key="2">
    <citation type="submission" date="2011-02" db="EMBL/GenBank/DDBJ databases">
        <authorList>
            <person name="MacLean D."/>
        </authorList>
    </citation>
    <scope>NUCLEOTIDE SEQUENCE</scope>
</reference>
<evidence type="ECO:0000256" key="2">
    <source>
        <dbReference type="PROSITE-ProRule" id="PRU00708"/>
    </source>
</evidence>
<dbReference type="EMBL" id="FR824933">
    <property type="protein sequence ID" value="CCA28125.1"/>
    <property type="molecule type" value="Genomic_DNA"/>
</dbReference>
<feature type="repeat" description="PPR" evidence="2">
    <location>
        <begin position="105"/>
        <end position="139"/>
    </location>
</feature>
<keyword evidence="1" id="KW-0677">Repeat</keyword>
<dbReference type="Pfam" id="PF01535">
    <property type="entry name" value="PPR"/>
    <property type="match status" value="2"/>
</dbReference>
<sequence length="521" mass="59824">MKALSRANLWQEVITTFQEASQRYSTETDHRIMSIVTVAYARLRNYEELLKLFCDMKMRGLDLPIHLHGEAMFAYIHTEQWQKAFLLFQHVNQSGQFDTKQLAQCAIIWDAVILACARGEQYKQMERYYTEMVHNGVRPSVNTIIQLIKHLDNALIGSIWKTFGGDYQNVGIVNETLQRALEQKNSDFAQLILSDAEAMRAPGCIHYNSMTYSLFLRYFAMKIDVESFKRFCKQMDNDEKVTVTVFTYRAILQLIRNLARENEMEDILKSWQPIFDLIGVCPHENDITFKEAAKLVLMRAEDQGIMCDPVCLRYYIGMCHNVDDGQVVLRLLENGFRSTNSFVLTSAVLNTVIVLFGDYEEPHRICDLLVHVFMTQSCTELQSSALSAFCSVNSPQNVVRLFESMSTKTGKPSLLQKDQVVYFIARLMQADAPLEELNAFLRVASKSDLVPLTPTSVALIVEAIANKRFRENISQDDQRTIIQLACSGYTDKQIRIFLKVLGANPELRDMAALFEELDYRY</sequence>
<name>F0X2L3_9STRA</name>
<dbReference type="HOGENOM" id="CLU_523186_0_0_1"/>
<protein>
    <submittedName>
        <fullName evidence="3">Uncharacterized protein AlNc14C1239G12845</fullName>
    </submittedName>
</protein>
<dbReference type="InterPro" id="IPR011990">
    <property type="entry name" value="TPR-like_helical_dom_sf"/>
</dbReference>